<dbReference type="Proteomes" id="UP000178841">
    <property type="component" value="Unassembled WGS sequence"/>
</dbReference>
<name>A0A1G2CS43_9BACT</name>
<sequence length="112" mass="12890">MKIIEKPITRAEALEIGKEFYEEMVKGVVDLEKEILALGGEYHMDANVILIENGSRQSSVWGFNLYPSRSGDDWIEYTSLINIRPSADNKSMIVENEDTRRIMKEIIEKLII</sequence>
<dbReference type="InterPro" id="IPR043731">
    <property type="entry name" value="DUF5674"/>
</dbReference>
<comment type="caution">
    <text evidence="1">The sequence shown here is derived from an EMBL/GenBank/DDBJ whole genome shotgun (WGS) entry which is preliminary data.</text>
</comment>
<dbReference type="AlphaFoldDB" id="A0A1G2CS43"/>
<evidence type="ECO:0000313" key="1">
    <source>
        <dbReference type="EMBL" id="OGZ04214.1"/>
    </source>
</evidence>
<proteinExistence type="predicted"/>
<organism evidence="1 2">
    <name type="scientific">Candidatus Lloydbacteria bacterium RIFCSPHIGHO2_01_FULL_41_20</name>
    <dbReference type="NCBI Taxonomy" id="1798657"/>
    <lineage>
        <taxon>Bacteria</taxon>
        <taxon>Candidatus Lloydiibacteriota</taxon>
    </lineage>
</organism>
<evidence type="ECO:0000313" key="2">
    <source>
        <dbReference type="Proteomes" id="UP000178841"/>
    </source>
</evidence>
<dbReference type="Pfam" id="PF18924">
    <property type="entry name" value="DUF5674"/>
    <property type="match status" value="1"/>
</dbReference>
<dbReference type="EMBL" id="MHLH01000010">
    <property type="protein sequence ID" value="OGZ04214.1"/>
    <property type="molecule type" value="Genomic_DNA"/>
</dbReference>
<accession>A0A1G2CS43</accession>
<gene>
    <name evidence="1" type="ORF">A2648_01150</name>
</gene>
<protein>
    <submittedName>
        <fullName evidence="1">Uncharacterized protein</fullName>
    </submittedName>
</protein>
<reference evidence="1 2" key="1">
    <citation type="journal article" date="2016" name="Nat. Commun.">
        <title>Thousands of microbial genomes shed light on interconnected biogeochemical processes in an aquifer system.</title>
        <authorList>
            <person name="Anantharaman K."/>
            <person name="Brown C.T."/>
            <person name="Hug L.A."/>
            <person name="Sharon I."/>
            <person name="Castelle C.J."/>
            <person name="Probst A.J."/>
            <person name="Thomas B.C."/>
            <person name="Singh A."/>
            <person name="Wilkins M.J."/>
            <person name="Karaoz U."/>
            <person name="Brodie E.L."/>
            <person name="Williams K.H."/>
            <person name="Hubbard S.S."/>
            <person name="Banfield J.F."/>
        </authorList>
    </citation>
    <scope>NUCLEOTIDE SEQUENCE [LARGE SCALE GENOMIC DNA]</scope>
</reference>